<dbReference type="AlphaFoldDB" id="A0A2B4RJF2"/>
<gene>
    <name evidence="9" type="primary">FCN1</name>
    <name evidence="9" type="ORF">AWC38_SpisGene19239</name>
</gene>
<dbReference type="Pfam" id="PF25298">
    <property type="entry name" value="Baculo_FP_2nd"/>
    <property type="match status" value="1"/>
</dbReference>
<dbReference type="Gene3D" id="6.20.210.20">
    <property type="entry name" value="THAP domain"/>
    <property type="match status" value="1"/>
</dbReference>
<evidence type="ECO:0000256" key="3">
    <source>
        <dbReference type="ARBA" id="ARBA00022833"/>
    </source>
</evidence>
<dbReference type="InterPro" id="IPR050373">
    <property type="entry name" value="Fibrinogen_C-term_domain"/>
</dbReference>
<dbReference type="Pfam" id="PF00147">
    <property type="entry name" value="Fibrinogen_C"/>
    <property type="match status" value="2"/>
</dbReference>
<dbReference type="OrthoDB" id="5958443at2759"/>
<dbReference type="SUPFAM" id="SSF56496">
    <property type="entry name" value="Fibrinogen C-terminal domain-like"/>
    <property type="match status" value="2"/>
</dbReference>
<dbReference type="GO" id="GO:0008270">
    <property type="term" value="F:zinc ion binding"/>
    <property type="evidence" value="ECO:0007669"/>
    <property type="project" value="UniProtKB-KW"/>
</dbReference>
<feature type="domain" description="Fibrinogen C-terminal" evidence="8">
    <location>
        <begin position="262"/>
        <end position="400"/>
    </location>
</feature>
<reference evidence="10" key="1">
    <citation type="journal article" date="2017" name="bioRxiv">
        <title>Comparative analysis of the genomes of Stylophora pistillata and Acropora digitifera provides evidence for extensive differences between species of corals.</title>
        <authorList>
            <person name="Voolstra C.R."/>
            <person name="Li Y."/>
            <person name="Liew Y.J."/>
            <person name="Baumgarten S."/>
            <person name="Zoccola D."/>
            <person name="Flot J.-F."/>
            <person name="Tambutte S."/>
            <person name="Allemand D."/>
            <person name="Aranda M."/>
        </authorList>
    </citation>
    <scope>NUCLEOTIDE SEQUENCE [LARGE SCALE GENOMIC DNA]</scope>
</reference>
<comment type="caution">
    <text evidence="9">The sequence shown here is derived from an EMBL/GenBank/DDBJ whole genome shotgun (WGS) entry which is preliminary data.</text>
</comment>
<dbReference type="SMART" id="SM00980">
    <property type="entry name" value="THAP"/>
    <property type="match status" value="1"/>
</dbReference>
<keyword evidence="1" id="KW-0479">Metal-binding</keyword>
<dbReference type="InterPro" id="IPR002181">
    <property type="entry name" value="Fibrinogen_a/b/g_C_dom"/>
</dbReference>
<sequence length="836" mass="93713">MPQNCCVPNCTKKKCRTESGEKISYFKFPEDTILKKRWLHAIRRDEGKEFRVSENTKICSRHFKPEDFVKAAGGQRVYVKAGVIPSPFSWSKAGSPKKRAPPKCRNLSSITGCSNKELQQSQCQSQTTANAAKATFETCTSSAAISYHYVKSSLNSCGDQTGEVKELESIRGFELENANLKGEIEVLKRQLSLKLSRFFQPRNFTTDEDIAFYTGFPNLATFNAVLEFLNTGSKGENVRYCSSKERTVQKEFYDGGNEEPEGCTSIDPKSCALLRQGGITSSGVYTINPDGGKPIQVLCDMTTDGGGWTIFQRRLDGSIDFYRGWESYIRGFGILKSEFWLGNDNLHRLTVAGGVMLRVHMEDFDENIKYAEYTTFKVAGEADKYRLLTGGYSGTAGDSMAPQKAIVRSILPFVQKTKSVFPIIKTTLQNANVVMHLDILENHAVEAQSCKQLLKDGVASSGVYTINPDGGKPIQVLCDMTTDDGGWTVFQRRLDGSVDFERDWRTYKDGFGNLIGEFWLGSDNLHRLTAADDVMLRVDLEDFEGNITYAKYATFNVTDEAENYTLTLGGYTGEAVAALKKENNILKAQLSSMSDEVARLKELIQRHSERSEEVLPSEEGAQCVEFLSKKYDDFHLFSGMAKDELQRLSTKLEELKAKVDIIGNAIDEIQEHSFQYNVKIVGVPERLQDESAASISKLCLNIFKETGADLSMYDIDTAHRVPSRNNNGKPKPIVCRFVRRLAKESVMNHRKDACKLDPASVGLPEDASLSAVRIFDHLSPRMQTVLFEAKKFKEQHYYQYCWSKGSFVYLRKDATSRAIKIKNIGDLLSLENGDQS</sequence>
<feature type="coiled-coil region" evidence="6">
    <location>
        <begin position="638"/>
        <end position="672"/>
    </location>
</feature>
<keyword evidence="2 5" id="KW-0863">Zinc-finger</keyword>
<evidence type="ECO:0000256" key="6">
    <source>
        <dbReference type="SAM" id="Coils"/>
    </source>
</evidence>
<name>A0A2B4RJF2_STYPI</name>
<dbReference type="CDD" id="cd00087">
    <property type="entry name" value="FReD"/>
    <property type="match status" value="2"/>
</dbReference>
<keyword evidence="3" id="KW-0862">Zinc</keyword>
<keyword evidence="6" id="KW-0175">Coiled coil</keyword>
<dbReference type="EMBL" id="LSMT01000542">
    <property type="protein sequence ID" value="PFX16487.1"/>
    <property type="molecule type" value="Genomic_DNA"/>
</dbReference>
<dbReference type="SMART" id="SM00186">
    <property type="entry name" value="FBG"/>
    <property type="match status" value="2"/>
</dbReference>
<evidence type="ECO:0000259" key="7">
    <source>
        <dbReference type="PROSITE" id="PS50950"/>
    </source>
</evidence>
<dbReference type="SUPFAM" id="SSF57716">
    <property type="entry name" value="Glucocorticoid receptor-like (DNA-binding domain)"/>
    <property type="match status" value="1"/>
</dbReference>
<dbReference type="InterPro" id="IPR036056">
    <property type="entry name" value="Fibrinogen-like_C"/>
</dbReference>
<dbReference type="InterPro" id="IPR057251">
    <property type="entry name" value="FP_C"/>
</dbReference>
<dbReference type="SMART" id="SM00692">
    <property type="entry name" value="DM3"/>
    <property type="match status" value="1"/>
</dbReference>
<dbReference type="InterPro" id="IPR006612">
    <property type="entry name" value="THAP_Znf"/>
</dbReference>
<dbReference type="PANTHER" id="PTHR19143:SF458">
    <property type="entry name" value="FIBRINOGEN C-TERMINAL DOMAIN-CONTAINING PROTEIN-RELATED"/>
    <property type="match status" value="1"/>
</dbReference>
<evidence type="ECO:0000259" key="8">
    <source>
        <dbReference type="PROSITE" id="PS51406"/>
    </source>
</evidence>
<dbReference type="GO" id="GO:0003677">
    <property type="term" value="F:DNA binding"/>
    <property type="evidence" value="ECO:0007669"/>
    <property type="project" value="UniProtKB-UniRule"/>
</dbReference>
<proteinExistence type="predicted"/>
<evidence type="ECO:0000256" key="4">
    <source>
        <dbReference type="ARBA" id="ARBA00023125"/>
    </source>
</evidence>
<dbReference type="GO" id="GO:0005615">
    <property type="term" value="C:extracellular space"/>
    <property type="evidence" value="ECO:0007669"/>
    <property type="project" value="TreeGrafter"/>
</dbReference>
<dbReference type="Gene3D" id="3.90.215.10">
    <property type="entry name" value="Gamma Fibrinogen, chain A, domain 1"/>
    <property type="match status" value="2"/>
</dbReference>
<feature type="coiled-coil region" evidence="6">
    <location>
        <begin position="576"/>
        <end position="610"/>
    </location>
</feature>
<evidence type="ECO:0000313" key="10">
    <source>
        <dbReference type="Proteomes" id="UP000225706"/>
    </source>
</evidence>
<evidence type="ECO:0000313" key="9">
    <source>
        <dbReference type="EMBL" id="PFX16487.1"/>
    </source>
</evidence>
<dbReference type="PROSITE" id="PS50950">
    <property type="entry name" value="ZF_THAP"/>
    <property type="match status" value="1"/>
</dbReference>
<dbReference type="Proteomes" id="UP000225706">
    <property type="component" value="Unassembled WGS sequence"/>
</dbReference>
<feature type="domain" description="THAP-type" evidence="7">
    <location>
        <begin position="1"/>
        <end position="88"/>
    </location>
</feature>
<feature type="domain" description="Fibrinogen C-terminal" evidence="8">
    <location>
        <begin position="441"/>
        <end position="584"/>
    </location>
</feature>
<dbReference type="NCBIfam" id="NF040941">
    <property type="entry name" value="GGGWT_bact"/>
    <property type="match status" value="2"/>
</dbReference>
<keyword evidence="10" id="KW-1185">Reference proteome</keyword>
<evidence type="ECO:0000256" key="2">
    <source>
        <dbReference type="ARBA" id="ARBA00022771"/>
    </source>
</evidence>
<keyword evidence="4 5" id="KW-0238">DNA-binding</keyword>
<dbReference type="Pfam" id="PF05485">
    <property type="entry name" value="THAP"/>
    <property type="match status" value="1"/>
</dbReference>
<dbReference type="InterPro" id="IPR014716">
    <property type="entry name" value="Fibrinogen_a/b/g_C_1"/>
</dbReference>
<protein>
    <submittedName>
        <fullName evidence="9">Ficolin-1</fullName>
    </submittedName>
</protein>
<accession>A0A2B4RJF2</accession>
<dbReference type="PANTHER" id="PTHR19143">
    <property type="entry name" value="FIBRINOGEN/TENASCIN/ANGIOPOEITIN"/>
    <property type="match status" value="1"/>
</dbReference>
<dbReference type="InterPro" id="IPR038441">
    <property type="entry name" value="THAP_Znf_sf"/>
</dbReference>
<evidence type="ECO:0000256" key="1">
    <source>
        <dbReference type="ARBA" id="ARBA00022723"/>
    </source>
</evidence>
<dbReference type="Gene3D" id="3.30.70.1820">
    <property type="entry name" value="L1 transposable element, RRM domain"/>
    <property type="match status" value="1"/>
</dbReference>
<organism evidence="9 10">
    <name type="scientific">Stylophora pistillata</name>
    <name type="common">Smooth cauliflower coral</name>
    <dbReference type="NCBI Taxonomy" id="50429"/>
    <lineage>
        <taxon>Eukaryota</taxon>
        <taxon>Metazoa</taxon>
        <taxon>Cnidaria</taxon>
        <taxon>Anthozoa</taxon>
        <taxon>Hexacorallia</taxon>
        <taxon>Scleractinia</taxon>
        <taxon>Astrocoeniina</taxon>
        <taxon>Pocilloporidae</taxon>
        <taxon>Stylophora</taxon>
    </lineage>
</organism>
<evidence type="ECO:0000256" key="5">
    <source>
        <dbReference type="PROSITE-ProRule" id="PRU00309"/>
    </source>
</evidence>
<dbReference type="PROSITE" id="PS51406">
    <property type="entry name" value="FIBRINOGEN_C_2"/>
    <property type="match status" value="2"/>
</dbReference>